<dbReference type="InterPro" id="IPR006139">
    <property type="entry name" value="D-isomer_2_OHA_DH_cat_dom"/>
</dbReference>
<dbReference type="GO" id="GO:0005829">
    <property type="term" value="C:cytosol"/>
    <property type="evidence" value="ECO:0007669"/>
    <property type="project" value="TreeGrafter"/>
</dbReference>
<protein>
    <submittedName>
        <fullName evidence="6">D-glycerate dehydrogenase</fullName>
    </submittedName>
</protein>
<keyword evidence="7" id="KW-1185">Reference proteome</keyword>
<gene>
    <name evidence="6" type="ORF">FG382_17120</name>
</gene>
<evidence type="ECO:0000256" key="3">
    <source>
        <dbReference type="RuleBase" id="RU003719"/>
    </source>
</evidence>
<evidence type="ECO:0000256" key="1">
    <source>
        <dbReference type="ARBA" id="ARBA00005854"/>
    </source>
</evidence>
<reference evidence="6 7" key="1">
    <citation type="submission" date="2019-05" db="EMBL/GenBank/DDBJ databases">
        <title>Psychrobacillus vulpis sp. nov., a new species isolated from feces of a red fox that inhabits in The Tablas de Daimiel Natural Park, Albacete, Spain.</title>
        <authorList>
            <person name="Rodriguez M."/>
            <person name="Reina J.C."/>
            <person name="Bejar V."/>
            <person name="Llamas I."/>
        </authorList>
    </citation>
    <scope>NUCLEOTIDE SEQUENCE [LARGE SCALE GENOMIC DNA]</scope>
    <source>
        <strain evidence="6 7">NEAU-3TGS17</strain>
    </source>
</reference>
<evidence type="ECO:0000259" key="4">
    <source>
        <dbReference type="Pfam" id="PF00389"/>
    </source>
</evidence>
<evidence type="ECO:0000256" key="2">
    <source>
        <dbReference type="ARBA" id="ARBA00023002"/>
    </source>
</evidence>
<dbReference type="FunFam" id="3.40.50.720:FF:000462">
    <property type="entry name" value="Glyoxylate reductase (NADP+)"/>
    <property type="match status" value="1"/>
</dbReference>
<proteinExistence type="inferred from homology"/>
<keyword evidence="2 3" id="KW-0560">Oxidoreductase</keyword>
<comment type="caution">
    <text evidence="6">The sequence shown here is derived from an EMBL/GenBank/DDBJ whole genome shotgun (WGS) entry which is preliminary data.</text>
</comment>
<feature type="domain" description="D-isomer specific 2-hydroxyacid dehydrogenase NAD-binding" evidence="5">
    <location>
        <begin position="108"/>
        <end position="286"/>
    </location>
</feature>
<dbReference type="InterPro" id="IPR036291">
    <property type="entry name" value="NAD(P)-bd_dom_sf"/>
</dbReference>
<evidence type="ECO:0000259" key="5">
    <source>
        <dbReference type="Pfam" id="PF02826"/>
    </source>
</evidence>
<dbReference type="InterPro" id="IPR006140">
    <property type="entry name" value="D-isomer_DH_NAD-bd"/>
</dbReference>
<dbReference type="Gene3D" id="3.40.50.720">
    <property type="entry name" value="NAD(P)-binding Rossmann-like Domain"/>
    <property type="match status" value="2"/>
</dbReference>
<dbReference type="OrthoDB" id="9805416at2"/>
<accession>A0A544T008</accession>
<dbReference type="InterPro" id="IPR029752">
    <property type="entry name" value="D-isomer_DH_CS1"/>
</dbReference>
<dbReference type="PROSITE" id="PS00065">
    <property type="entry name" value="D_2_HYDROXYACID_DH_1"/>
    <property type="match status" value="1"/>
</dbReference>
<comment type="similarity">
    <text evidence="1 3">Belongs to the D-isomer specific 2-hydroxyacid dehydrogenase family.</text>
</comment>
<dbReference type="AlphaFoldDB" id="A0A544T008"/>
<dbReference type="PANTHER" id="PTHR10996">
    <property type="entry name" value="2-HYDROXYACID DEHYDROGENASE-RELATED"/>
    <property type="match status" value="1"/>
</dbReference>
<dbReference type="RefSeq" id="WP_142540101.1">
    <property type="nucleotide sequence ID" value="NZ_BMIE01000008.1"/>
</dbReference>
<dbReference type="SUPFAM" id="SSF52283">
    <property type="entry name" value="Formate/glycerate dehydrogenase catalytic domain-like"/>
    <property type="match status" value="1"/>
</dbReference>
<dbReference type="InterPro" id="IPR050223">
    <property type="entry name" value="D-isomer_2-hydroxyacid_DH"/>
</dbReference>
<dbReference type="PROSITE" id="PS00671">
    <property type="entry name" value="D_2_HYDROXYACID_DH_3"/>
    <property type="match status" value="1"/>
</dbReference>
<dbReference type="Proteomes" id="UP000317316">
    <property type="component" value="Unassembled WGS sequence"/>
</dbReference>
<dbReference type="InterPro" id="IPR029753">
    <property type="entry name" value="D-isomer_DH_CS"/>
</dbReference>
<evidence type="ECO:0000313" key="7">
    <source>
        <dbReference type="Proteomes" id="UP000317316"/>
    </source>
</evidence>
<name>A0A544T008_9BACI</name>
<feature type="domain" description="D-isomer specific 2-hydroxyacid dehydrogenase catalytic" evidence="4">
    <location>
        <begin position="4"/>
        <end position="318"/>
    </location>
</feature>
<dbReference type="CDD" id="cd05301">
    <property type="entry name" value="GDH"/>
    <property type="match status" value="1"/>
</dbReference>
<organism evidence="6 7">
    <name type="scientific">Psychrobacillus lasiicapitis</name>
    <dbReference type="NCBI Taxonomy" id="1636719"/>
    <lineage>
        <taxon>Bacteria</taxon>
        <taxon>Bacillati</taxon>
        <taxon>Bacillota</taxon>
        <taxon>Bacilli</taxon>
        <taxon>Bacillales</taxon>
        <taxon>Bacillaceae</taxon>
        <taxon>Psychrobacillus</taxon>
    </lineage>
</organism>
<dbReference type="EMBL" id="VDGH01000010">
    <property type="protein sequence ID" value="TQR10779.1"/>
    <property type="molecule type" value="Genomic_DNA"/>
</dbReference>
<dbReference type="GO" id="GO:0016618">
    <property type="term" value="F:hydroxypyruvate reductase [NAD(P)H] activity"/>
    <property type="evidence" value="ECO:0007669"/>
    <property type="project" value="TreeGrafter"/>
</dbReference>
<dbReference type="Pfam" id="PF00389">
    <property type="entry name" value="2-Hacid_dh"/>
    <property type="match status" value="1"/>
</dbReference>
<dbReference type="GO" id="GO:0051287">
    <property type="term" value="F:NAD binding"/>
    <property type="evidence" value="ECO:0007669"/>
    <property type="project" value="InterPro"/>
</dbReference>
<dbReference type="PANTHER" id="PTHR10996:SF283">
    <property type="entry name" value="GLYOXYLATE_HYDROXYPYRUVATE REDUCTASE B"/>
    <property type="match status" value="1"/>
</dbReference>
<dbReference type="GO" id="GO:0030267">
    <property type="term" value="F:glyoxylate reductase (NADPH) activity"/>
    <property type="evidence" value="ECO:0007669"/>
    <property type="project" value="TreeGrafter"/>
</dbReference>
<dbReference type="SUPFAM" id="SSF51735">
    <property type="entry name" value="NAD(P)-binding Rossmann-fold domains"/>
    <property type="match status" value="1"/>
</dbReference>
<dbReference type="Pfam" id="PF02826">
    <property type="entry name" value="2-Hacid_dh_C"/>
    <property type="match status" value="1"/>
</dbReference>
<sequence length="329" mass="36427">MQNVIVYRKVDQRVLDYLRTTCEVIYFEELDVSTYPEFFSHLKDAEALLGSALKIDEEILNNSPKLKVVSNISVGYDNLDLDLLTKRNIIATNTPSILNETVADAVFGVLLSAARRIPELDAYVKQGNWDSMIGEELFGTDVHGKVIGIVGMGGVGKAIATRAKFGFGMEILYHNRSRDEEIESTYAAQYCSFQDLLERSDFVCNMVPLSEETKNMYGAAEFKQMKKNAIFVNGSRGAVVDEDALVEALRNKVISGAALDVYKQEPIHVDHPLLKLPNVVTTPHIGSATVETRFKMGMLAADSVLQVLRGENPTNALNILTSRDAITNE</sequence>
<evidence type="ECO:0000313" key="6">
    <source>
        <dbReference type="EMBL" id="TQR10779.1"/>
    </source>
</evidence>